<dbReference type="Pfam" id="PF13450">
    <property type="entry name" value="NAD_binding_8"/>
    <property type="match status" value="1"/>
</dbReference>
<protein>
    <submittedName>
        <fullName evidence="3">4-hydroxyacetophenone monooxygenase</fullName>
    </submittedName>
</protein>
<proteinExistence type="inferred from homology"/>
<accession>A0A165HPH3</accession>
<keyword evidence="3" id="KW-0560">Oxidoreductase</keyword>
<reference evidence="3 4" key="1">
    <citation type="journal article" date="2016" name="Mol. Biol. Evol.">
        <title>Comparative Genomics of Early-Diverging Mushroom-Forming Fungi Provides Insights into the Origins of Lignocellulose Decay Capabilities.</title>
        <authorList>
            <person name="Nagy L.G."/>
            <person name="Riley R."/>
            <person name="Tritt A."/>
            <person name="Adam C."/>
            <person name="Daum C."/>
            <person name="Floudas D."/>
            <person name="Sun H."/>
            <person name="Yadav J.S."/>
            <person name="Pangilinan J."/>
            <person name="Larsson K.H."/>
            <person name="Matsuura K."/>
            <person name="Barry K."/>
            <person name="Labutti K."/>
            <person name="Kuo R."/>
            <person name="Ohm R.A."/>
            <person name="Bhattacharya S.S."/>
            <person name="Shirouzu T."/>
            <person name="Yoshinaga Y."/>
            <person name="Martin F.M."/>
            <person name="Grigoriev I.V."/>
            <person name="Hibbett D.S."/>
        </authorList>
    </citation>
    <scope>NUCLEOTIDE SEQUENCE [LARGE SCALE GENOMIC DNA]</scope>
    <source>
        <strain evidence="3 4">HHB12029</strain>
    </source>
</reference>
<keyword evidence="2" id="KW-1133">Transmembrane helix</keyword>
<dbReference type="InterPro" id="IPR051209">
    <property type="entry name" value="FAD-bind_Monooxygenase_sf"/>
</dbReference>
<name>A0A165HPH3_EXIGL</name>
<evidence type="ECO:0000256" key="1">
    <source>
        <dbReference type="ARBA" id="ARBA00010139"/>
    </source>
</evidence>
<dbReference type="PANTHER" id="PTHR42877">
    <property type="entry name" value="L-ORNITHINE N(5)-MONOOXYGENASE-RELATED"/>
    <property type="match status" value="1"/>
</dbReference>
<dbReference type="OrthoDB" id="74360at2759"/>
<dbReference type="PANTHER" id="PTHR42877:SF5">
    <property type="entry name" value="L-ORNITHINE N(5)-MONOOXYGENASE-RELATED"/>
    <property type="match status" value="1"/>
</dbReference>
<evidence type="ECO:0000256" key="2">
    <source>
        <dbReference type="SAM" id="Phobius"/>
    </source>
</evidence>
<gene>
    <name evidence="3" type="ORF">EXIGLDRAFT_740371</name>
</gene>
<organism evidence="3 4">
    <name type="scientific">Exidia glandulosa HHB12029</name>
    <dbReference type="NCBI Taxonomy" id="1314781"/>
    <lineage>
        <taxon>Eukaryota</taxon>
        <taxon>Fungi</taxon>
        <taxon>Dikarya</taxon>
        <taxon>Basidiomycota</taxon>
        <taxon>Agaricomycotina</taxon>
        <taxon>Agaricomycetes</taxon>
        <taxon>Auriculariales</taxon>
        <taxon>Exidiaceae</taxon>
        <taxon>Exidia</taxon>
    </lineage>
</organism>
<dbReference type="Proteomes" id="UP000077266">
    <property type="component" value="Unassembled WGS sequence"/>
</dbReference>
<sequence>MSTTQKLELEDYVPVIVIGAGISGVCMGVQLQTQLGFRGFHIYEEQREFGGTWAANVYPGCACDIPSALYSYSFAQKPDWSALLPPQHEILEYVTSVAKSYGVDSHTTFRTRCVSAVWDVDNDRWVVTLQDLDSGRTFRRPCAILVSAVGGLSAPKPASETADFSSFEGAVFHSARWDHTVDLQDKDVVVIGNGCSASQFVPVIAPQTRSLTQIIRSPHWIFPGALPYYTPTIRWLIEHIPFGYLAFRFLVFLVAEINFGMFFMDAKGERLRTKLEAQSRKYILEAAPEKYHDVLTPKYPMGCKRRIFDSRKYLESLHGSNISLQASPILEVLPRAVRTEAGTHPADVVVLATGFETNSFVPLDVVGRDNLSLRDHWASLGGPGAYDSIACAGFPNFVMLLGANWATGHTSTIMAIENSTNLAIKLMQPILQDKASTFEVKAAAETEYVNKVQKDLRGTVWAGCRNWYASPDGWNGTLYPWSQVTFWWRCRFPHWNAWVYSK</sequence>
<dbReference type="InterPro" id="IPR036188">
    <property type="entry name" value="FAD/NAD-bd_sf"/>
</dbReference>
<comment type="similarity">
    <text evidence="1">Belongs to the FAD-binding monooxygenase family.</text>
</comment>
<dbReference type="AlphaFoldDB" id="A0A165HPH3"/>
<dbReference type="Gene3D" id="3.50.50.60">
    <property type="entry name" value="FAD/NAD(P)-binding domain"/>
    <property type="match status" value="3"/>
</dbReference>
<dbReference type="EMBL" id="KV426011">
    <property type="protein sequence ID" value="KZV92273.1"/>
    <property type="molecule type" value="Genomic_DNA"/>
</dbReference>
<keyword evidence="3" id="KW-0503">Monooxygenase</keyword>
<evidence type="ECO:0000313" key="3">
    <source>
        <dbReference type="EMBL" id="KZV92273.1"/>
    </source>
</evidence>
<dbReference type="STRING" id="1314781.A0A165HPH3"/>
<keyword evidence="2" id="KW-0812">Transmembrane</keyword>
<keyword evidence="2" id="KW-0472">Membrane</keyword>
<feature type="transmembrane region" description="Helical" evidence="2">
    <location>
        <begin position="12"/>
        <end position="31"/>
    </location>
</feature>
<dbReference type="InParanoid" id="A0A165HPH3"/>
<evidence type="ECO:0000313" key="4">
    <source>
        <dbReference type="Proteomes" id="UP000077266"/>
    </source>
</evidence>
<dbReference type="SUPFAM" id="SSF51905">
    <property type="entry name" value="FAD/NAD(P)-binding domain"/>
    <property type="match status" value="2"/>
</dbReference>
<dbReference type="GO" id="GO:0004497">
    <property type="term" value="F:monooxygenase activity"/>
    <property type="evidence" value="ECO:0007669"/>
    <property type="project" value="UniProtKB-KW"/>
</dbReference>
<keyword evidence="4" id="KW-1185">Reference proteome</keyword>